<dbReference type="AlphaFoldDB" id="M1WY99"/>
<dbReference type="STRING" id="1322246.BN4_20161"/>
<dbReference type="Proteomes" id="UP000011724">
    <property type="component" value="Chromosome"/>
</dbReference>
<dbReference type="BioCyc" id="DPIE1322246:BN4_RS15030-MONOMER"/>
<dbReference type="GO" id="GO:0051604">
    <property type="term" value="P:protein maturation"/>
    <property type="evidence" value="ECO:0007669"/>
    <property type="project" value="TreeGrafter"/>
</dbReference>
<gene>
    <name evidence="1" type="ordered locus">BN4_20161</name>
</gene>
<reference evidence="1 2" key="1">
    <citation type="journal article" date="2013" name="PLoS ONE">
        <title>The first genomic and proteomic characterization of a deep-sea sulfate reducer: insights into the piezophilic lifestyle of Desulfovibrio piezophilus.</title>
        <authorList>
            <person name="Pradel N."/>
            <person name="Ji B."/>
            <person name="Gimenez G."/>
            <person name="Talla E."/>
            <person name="Lenoble P."/>
            <person name="Garel M."/>
            <person name="Tamburini C."/>
            <person name="Fourquet P."/>
            <person name="Lebrun R."/>
            <person name="Bertin P."/>
            <person name="Denis Y."/>
            <person name="Pophillat M."/>
            <person name="Barbe V."/>
            <person name="Ollivier B."/>
            <person name="Dolla A."/>
        </authorList>
    </citation>
    <scope>NUCLEOTIDE SEQUENCE [LARGE SCALE GENOMIC DNA]</scope>
    <source>
        <strain evidence="2">DSM 10523 / SB164P1</strain>
    </source>
</reference>
<protein>
    <submittedName>
        <fullName evidence="1">Putative Formate dehydrogenase formation protein FdhE</fullName>
    </submittedName>
</protein>
<dbReference type="HOGENOM" id="CLU_071015_0_0_7"/>
<keyword evidence="2" id="KW-1185">Reference proteome</keyword>
<organism evidence="1 2">
    <name type="scientific">Pseudodesulfovibrio piezophilus (strain DSM 21447 / JCM 15486 / C1TLV30)</name>
    <name type="common">Desulfovibrio piezophilus</name>
    <dbReference type="NCBI Taxonomy" id="1322246"/>
    <lineage>
        <taxon>Bacteria</taxon>
        <taxon>Pseudomonadati</taxon>
        <taxon>Thermodesulfobacteriota</taxon>
        <taxon>Desulfovibrionia</taxon>
        <taxon>Desulfovibrionales</taxon>
        <taxon>Desulfovibrionaceae</taxon>
    </lineage>
</organism>
<evidence type="ECO:0000313" key="1">
    <source>
        <dbReference type="EMBL" id="CCH50223.1"/>
    </source>
</evidence>
<dbReference type="SUPFAM" id="SSF144020">
    <property type="entry name" value="FdhE-like"/>
    <property type="match status" value="1"/>
</dbReference>
<reference evidence="2" key="2">
    <citation type="journal article" date="2013" name="Stand. Genomic Sci.">
        <title>Complete genome sequence of Desulfocapsa sulfexigens, a marine deltaproteobacterium specialized in disproportionating inorganic sulfur compounds.</title>
        <authorList>
            <person name="Finster K.W."/>
            <person name="Kjeldsen K.U."/>
            <person name="Kube M."/>
            <person name="Reinhardt R."/>
            <person name="Mussmann M."/>
            <person name="Amann R."/>
            <person name="Schreiber L."/>
        </authorList>
    </citation>
    <scope>NUCLEOTIDE SEQUENCE [LARGE SCALE GENOMIC DNA]</scope>
    <source>
        <strain evidence="2">DSM 10523 / SB164P1</strain>
    </source>
</reference>
<dbReference type="OrthoDB" id="9811074at2"/>
<name>M1WY99_PSEP2</name>
<dbReference type="PATRIC" id="fig|879567.3.peg.3224"/>
<accession>M1WY99</accession>
<dbReference type="eggNOG" id="COG3058">
    <property type="taxonomic scope" value="Bacteria"/>
</dbReference>
<dbReference type="EMBL" id="FO203427">
    <property type="protein sequence ID" value="CCH50223.1"/>
    <property type="molecule type" value="Genomic_DNA"/>
</dbReference>
<evidence type="ECO:0000313" key="2">
    <source>
        <dbReference type="Proteomes" id="UP000011724"/>
    </source>
</evidence>
<dbReference type="InterPro" id="IPR006452">
    <property type="entry name" value="Formate_DH_accessory"/>
</dbReference>
<dbReference type="RefSeq" id="WP_015416265.1">
    <property type="nucleotide sequence ID" value="NC_020409.1"/>
</dbReference>
<dbReference type="GO" id="GO:0005829">
    <property type="term" value="C:cytosol"/>
    <property type="evidence" value="ECO:0007669"/>
    <property type="project" value="TreeGrafter"/>
</dbReference>
<sequence length="304" mass="33679">MKSVSALKAVESTLMTINGRTPAYVELTERFGPVFISSARLRDELVAEGVASLEIDPVRLAAGVPVLVGSDFSQWTDLLSSSVKRLLPELLEVLELEDDACEALRVFFDDSDTLLALVQARTEGDWKHFENTSVQLETVSATTLLYISEIVFSPVLCAIAETLGERLESHSWEHGHCPVCGSSPSISQLSPKEITDLDQLVGGGGKKYLHCSLCGHDWRYKRNACPSCGNDDSESREVFYADDTRFERVEACHKCGTYCLNVDLRECEPLPHLDAIQMGLIHLDIYAQKKKLTPLVSTLWNSLD</sequence>
<dbReference type="GO" id="GO:0008199">
    <property type="term" value="F:ferric iron binding"/>
    <property type="evidence" value="ECO:0007669"/>
    <property type="project" value="TreeGrafter"/>
</dbReference>
<dbReference type="Gene3D" id="3.90.1670.10">
    <property type="entry name" value="FdhE-like domain"/>
    <property type="match status" value="1"/>
</dbReference>
<proteinExistence type="predicted"/>
<dbReference type="InterPro" id="IPR024064">
    <property type="entry name" value="FdhE-like_sf"/>
</dbReference>
<dbReference type="PANTHER" id="PTHR37689:SF1">
    <property type="entry name" value="PROTEIN FDHE"/>
    <property type="match status" value="1"/>
</dbReference>
<dbReference type="KEGG" id="dpi:BN4_20161"/>
<dbReference type="CDD" id="cd16341">
    <property type="entry name" value="FdhE"/>
    <property type="match status" value="1"/>
</dbReference>
<dbReference type="PANTHER" id="PTHR37689">
    <property type="entry name" value="PROTEIN FDHE"/>
    <property type="match status" value="1"/>
</dbReference>